<dbReference type="EMBL" id="BGPR01000029">
    <property type="protein sequence ID" value="GBL82698.1"/>
    <property type="molecule type" value="Genomic_DNA"/>
</dbReference>
<keyword evidence="2" id="KW-1185">Reference proteome</keyword>
<gene>
    <name evidence="1" type="ORF">AVEN_263759_1</name>
</gene>
<organism evidence="1 2">
    <name type="scientific">Araneus ventricosus</name>
    <name type="common">Orbweaver spider</name>
    <name type="synonym">Epeira ventricosa</name>
    <dbReference type="NCBI Taxonomy" id="182803"/>
    <lineage>
        <taxon>Eukaryota</taxon>
        <taxon>Metazoa</taxon>
        <taxon>Ecdysozoa</taxon>
        <taxon>Arthropoda</taxon>
        <taxon>Chelicerata</taxon>
        <taxon>Arachnida</taxon>
        <taxon>Araneae</taxon>
        <taxon>Araneomorphae</taxon>
        <taxon>Entelegynae</taxon>
        <taxon>Araneoidea</taxon>
        <taxon>Araneidae</taxon>
        <taxon>Araneus</taxon>
    </lineage>
</organism>
<evidence type="ECO:0000313" key="1">
    <source>
        <dbReference type="EMBL" id="GBL82698.1"/>
    </source>
</evidence>
<evidence type="ECO:0000313" key="2">
    <source>
        <dbReference type="Proteomes" id="UP000499080"/>
    </source>
</evidence>
<dbReference type="OrthoDB" id="6134037at2759"/>
<name>A0A4Y2ASL2_ARAVE</name>
<accession>A0A4Y2ASL2</accession>
<proteinExistence type="predicted"/>
<dbReference type="Proteomes" id="UP000499080">
    <property type="component" value="Unassembled WGS sequence"/>
</dbReference>
<protein>
    <submittedName>
        <fullName evidence="1">Uncharacterized protein</fullName>
    </submittedName>
</protein>
<comment type="caution">
    <text evidence="1">The sequence shown here is derived from an EMBL/GenBank/DDBJ whole genome shotgun (WGS) entry which is preliminary data.</text>
</comment>
<dbReference type="AlphaFoldDB" id="A0A4Y2ASL2"/>
<reference evidence="1 2" key="1">
    <citation type="journal article" date="2019" name="Sci. Rep.">
        <title>Orb-weaving spider Araneus ventricosus genome elucidates the spidroin gene catalogue.</title>
        <authorList>
            <person name="Kono N."/>
            <person name="Nakamura H."/>
            <person name="Ohtoshi R."/>
            <person name="Moran D.A.P."/>
            <person name="Shinohara A."/>
            <person name="Yoshida Y."/>
            <person name="Fujiwara M."/>
            <person name="Mori M."/>
            <person name="Tomita M."/>
            <person name="Arakawa K."/>
        </authorList>
    </citation>
    <scope>NUCLEOTIDE SEQUENCE [LARGE SCALE GENOMIC DNA]</scope>
</reference>
<sequence length="188" mass="21557">MHSVWPPNRHNKRQPRVMYHDTTSGLYGKGKLQAVQLFKRSKYLQDIPEIFNNPKSAYTDIERAGERFIFALYCNTKKEESSLNTMRYDCFNQFVGQASSAILLSKLPPTTEAAHQYCRRTFHQVQTWQGKCLNPSSWGWKLVNKSLTLIYTIKGPKPAKIVSLITYGCNKGCGKKCKSVRANLRCNT</sequence>